<reference evidence="1" key="1">
    <citation type="journal article" date="2015" name="Nature">
        <title>Complex archaea that bridge the gap between prokaryotes and eukaryotes.</title>
        <authorList>
            <person name="Spang A."/>
            <person name="Saw J.H."/>
            <person name="Jorgensen S.L."/>
            <person name="Zaremba-Niedzwiedzka K."/>
            <person name="Martijn J."/>
            <person name="Lind A.E."/>
            <person name="van Eijk R."/>
            <person name="Schleper C."/>
            <person name="Guy L."/>
            <person name="Ettema T.J."/>
        </authorList>
    </citation>
    <scope>NUCLEOTIDE SEQUENCE</scope>
</reference>
<sequence length="56" mass="6094">MNTPFSIIVGESGIPVLCLMDQPMCDMVFKYDITDETLSALVDALNVHETECSNAA</sequence>
<evidence type="ECO:0000313" key="1">
    <source>
        <dbReference type="EMBL" id="KKN70575.1"/>
    </source>
</evidence>
<organism evidence="1">
    <name type="scientific">marine sediment metagenome</name>
    <dbReference type="NCBI Taxonomy" id="412755"/>
    <lineage>
        <taxon>unclassified sequences</taxon>
        <taxon>metagenomes</taxon>
        <taxon>ecological metagenomes</taxon>
    </lineage>
</organism>
<protein>
    <submittedName>
        <fullName evidence="1">Uncharacterized protein</fullName>
    </submittedName>
</protein>
<proteinExistence type="predicted"/>
<name>A0A0F9SNH2_9ZZZZ</name>
<accession>A0A0F9SNH2</accession>
<comment type="caution">
    <text evidence="1">The sequence shown here is derived from an EMBL/GenBank/DDBJ whole genome shotgun (WGS) entry which is preliminary data.</text>
</comment>
<gene>
    <name evidence="1" type="ORF">LCGC14_0430060</name>
</gene>
<dbReference type="AlphaFoldDB" id="A0A0F9SNH2"/>
<dbReference type="EMBL" id="LAZR01000401">
    <property type="protein sequence ID" value="KKN70575.1"/>
    <property type="molecule type" value="Genomic_DNA"/>
</dbReference>